<dbReference type="Gene3D" id="1.20.5.510">
    <property type="entry name" value="Single helix bin"/>
    <property type="match status" value="1"/>
</dbReference>
<organism evidence="4 5">
    <name type="scientific">Linnemannia gamsii</name>
    <dbReference type="NCBI Taxonomy" id="64522"/>
    <lineage>
        <taxon>Eukaryota</taxon>
        <taxon>Fungi</taxon>
        <taxon>Fungi incertae sedis</taxon>
        <taxon>Mucoromycota</taxon>
        <taxon>Mortierellomycotina</taxon>
        <taxon>Mortierellomycetes</taxon>
        <taxon>Mortierellales</taxon>
        <taxon>Mortierellaceae</taxon>
        <taxon>Linnemannia</taxon>
    </lineage>
</organism>
<keyword evidence="2" id="KW-0472">Membrane</keyword>
<evidence type="ECO:0000313" key="5">
    <source>
        <dbReference type="Proteomes" id="UP001194696"/>
    </source>
</evidence>
<evidence type="ECO:0000256" key="2">
    <source>
        <dbReference type="SAM" id="Phobius"/>
    </source>
</evidence>
<keyword evidence="2" id="KW-0812">Transmembrane</keyword>
<feature type="region of interest" description="Disordered" evidence="1">
    <location>
        <begin position="364"/>
        <end position="386"/>
    </location>
</feature>
<evidence type="ECO:0000256" key="1">
    <source>
        <dbReference type="SAM" id="MobiDB-lite"/>
    </source>
</evidence>
<feature type="compositionally biased region" description="Low complexity" evidence="1">
    <location>
        <begin position="435"/>
        <end position="450"/>
    </location>
</feature>
<feature type="chain" id="PRO_5045867762" evidence="3">
    <location>
        <begin position="38"/>
        <end position="641"/>
    </location>
</feature>
<keyword evidence="2" id="KW-1133">Transmembrane helix</keyword>
<dbReference type="SUPFAM" id="SSF50965">
    <property type="entry name" value="Galactose oxidase, central domain"/>
    <property type="match status" value="1"/>
</dbReference>
<dbReference type="InterPro" id="IPR011043">
    <property type="entry name" value="Gal_Oxase/kelch_b-propeller"/>
</dbReference>
<dbReference type="Proteomes" id="UP001194696">
    <property type="component" value="Unassembled WGS sequence"/>
</dbReference>
<proteinExistence type="predicted"/>
<gene>
    <name evidence="4" type="primary">FKF1</name>
    <name evidence="4" type="ORF">BGZ96_006694</name>
</gene>
<protein>
    <submittedName>
        <fullName evidence="4">Adagio protein 3</fullName>
    </submittedName>
</protein>
<dbReference type="EMBL" id="JAAAIM010000326">
    <property type="protein sequence ID" value="KAG0289825.1"/>
    <property type="molecule type" value="Genomic_DNA"/>
</dbReference>
<keyword evidence="3" id="KW-0732">Signal</keyword>
<dbReference type="InterPro" id="IPR052637">
    <property type="entry name" value="KLHDC3-like"/>
</dbReference>
<evidence type="ECO:0000256" key="3">
    <source>
        <dbReference type="SAM" id="SignalP"/>
    </source>
</evidence>
<dbReference type="InterPro" id="IPR015915">
    <property type="entry name" value="Kelch-typ_b-propeller"/>
</dbReference>
<feature type="compositionally biased region" description="Low complexity" evidence="1">
    <location>
        <begin position="579"/>
        <end position="590"/>
    </location>
</feature>
<feature type="compositionally biased region" description="Polar residues" evidence="1">
    <location>
        <begin position="625"/>
        <end position="641"/>
    </location>
</feature>
<dbReference type="Gene3D" id="2.120.10.80">
    <property type="entry name" value="Kelch-type beta propeller"/>
    <property type="match status" value="2"/>
</dbReference>
<dbReference type="Pfam" id="PF24681">
    <property type="entry name" value="Kelch_KLHDC2_KLHL20_DRC7"/>
    <property type="match status" value="1"/>
</dbReference>
<feature type="region of interest" description="Disordered" evidence="1">
    <location>
        <begin position="420"/>
        <end position="455"/>
    </location>
</feature>
<feature type="transmembrane region" description="Helical" evidence="2">
    <location>
        <begin position="391"/>
        <end position="412"/>
    </location>
</feature>
<accession>A0ABQ7K3J4</accession>
<name>A0ABQ7K3J4_9FUNG</name>
<keyword evidence="5" id="KW-1185">Reference proteome</keyword>
<feature type="region of interest" description="Disordered" evidence="1">
    <location>
        <begin position="579"/>
        <end position="641"/>
    </location>
</feature>
<sequence length="641" mass="67960">MSTTNTSTRRYSHRRFFTTALLTLSLSLTLTTTTTRAQASYDAPTPVSGPANARTSLKWYILAGQPSTVDGTLPIGQFFSLDLATNWSANTPAWKRLQPGPSQSIFPAIVTRDQKTMVVFHIDGPSSVYKYTVATDTWATSPISFPAAGWQGVGAVTDPSSGLVYLAGGYTDATRNSMDIYNPATDTASQSPLPNAATTFGARWYYGNVWSQQRKSVLYFGGYNITIQPGPLTAVTEFVPGSMSWNTMSTTGSAPSQRADHCMASNDNGSKLVVYGGRQVSGIFSGEVFILDTISGEWKQGAPGQPRIYAACTIAGNQLLIWGGTTTGNVMASSPVMIYNMDTNVWAQEYTAPADYVASASASATSTAKPTTSGSGSASGDGEKSGSNTGAIVGGIVGGIVVIAAIVGFLIYRRRQQRNTHLHTPVRSSDDKESGSSAHVSGSGNNNNSNRNEEELRRMQTQLENQQQQLELQRQLLALQQQQTVTSGPASQPAMVQQYQEPATPYGYQPPMYYPTVPTTLQTVQAVPDTSAAYGYSAAMPAVSGGHSEMYQQTTEPSFTPSPVVYMPADYILPPATSSPATPATVASSGVGVGRGGDVSSPYAVGSPSKKGQVSGPQSYVDGSGSWTENPQRNNPHTVIE</sequence>
<evidence type="ECO:0000313" key="4">
    <source>
        <dbReference type="EMBL" id="KAG0289825.1"/>
    </source>
</evidence>
<dbReference type="PANTHER" id="PTHR46461">
    <property type="entry name" value="KELCH DOMAIN-CONTAINING PROTEIN 3"/>
    <property type="match status" value="1"/>
</dbReference>
<feature type="signal peptide" evidence="3">
    <location>
        <begin position="1"/>
        <end position="37"/>
    </location>
</feature>
<reference evidence="4 5" key="1">
    <citation type="journal article" date="2020" name="Fungal Divers.">
        <title>Resolving the Mortierellaceae phylogeny through synthesis of multi-gene phylogenetics and phylogenomics.</title>
        <authorList>
            <person name="Vandepol N."/>
            <person name="Liber J."/>
            <person name="Desiro A."/>
            <person name="Na H."/>
            <person name="Kennedy M."/>
            <person name="Barry K."/>
            <person name="Grigoriev I.V."/>
            <person name="Miller A.N."/>
            <person name="O'Donnell K."/>
            <person name="Stajich J.E."/>
            <person name="Bonito G."/>
        </authorList>
    </citation>
    <scope>NUCLEOTIDE SEQUENCE [LARGE SCALE GENOMIC DNA]</scope>
    <source>
        <strain evidence="4 5">AD045</strain>
    </source>
</reference>
<dbReference type="PANTHER" id="PTHR46461:SF2">
    <property type="entry name" value="ATTRACTIN"/>
    <property type="match status" value="1"/>
</dbReference>
<comment type="caution">
    <text evidence="4">The sequence shown here is derived from an EMBL/GenBank/DDBJ whole genome shotgun (WGS) entry which is preliminary data.</text>
</comment>